<comment type="caution">
    <text evidence="1">The sequence shown here is derived from an EMBL/GenBank/DDBJ whole genome shotgun (WGS) entry which is preliminary data.</text>
</comment>
<proteinExistence type="predicted"/>
<sequence>MIINIPTPYPLFTKGQQLRSSDLTGIVDFAKKEDQDTRVYLEGAGIFYGLTVNWDGSALTLAPGTAVTSDGLLFTIEDEIVYKGVEKDVNVSVQGRTASVMVLTTGEDNHNDFVQYYSGTNPGTGAKDATEYLLILAVRSDESTVPSCLYGYDNNVTTKKLEVEAALIRRDFFLPGELEAWGQQDVTGAGEHDPVVHRFGYGKGQSGNVQISFLRFTDWGNVCEGFNEVCAEAEPGLEKACADLYDLVKDKLVLKYPSNPFTGLAGKLSQLRGKIMGNQPDTRYFPWLYDYYKDLVSAYQEIVSTDVFSFLSWMPDRERFPGYVALNSVRTKDPNGNAIVYRMGLYRPPFADLSVNALQRPRFLVERLIYLADLVNTRLEDPKLADYGIRFTPDAGIHKLLSERAIPFYYKDAETLSKKWNADLARTGRSFSIPGITDAKDYEYLLSDINAYTFYRIKGHIGKTAEQTQADIALMRSATHLPFDIKIVYLGTDDMLKGLISESSSAFSDLKVMLEKIVGDIRCSGACSNELEEVIFDGKFDRNDIGGMFEKLADLFGRDEIPDIDKWAQDFCNKEGTCSDDDKSCCRAHITSLYAVCYEYLRREEQLAKSLLFHRYAESHPGLEHNGGVPRGGTLVLVCAQPDINTLSTGEVNNLVKMMLSSDKDANAAGKSMAADLLTYKVVADFCLPYTCCSDKPAIRVEFQALPPSAFFSVAKLSGQPGDKYALVLKNESLRASKYHWQLLSFKGEQLDEKDTNDLNTPAEFTLSLKDGAVYTVKLTAWRDGLSSHYEDEVVVCPQGQVKLTSNGKTEVEWVHDSDVMNLPLEAAPYGGKFTLTLSENEKAIPLVYNVSWTDDKETALLTLQKPVPGTYELKYAFEDIKDCKDNAAIMTITVIETGNDKKLVSDEAVFNKRILAYRKQANDLGKSDAALAEDPRFSETKSFLLASGAPEKLQEGYEHLLDSLQTGFSKLKVAQKDQVVKLLIYATAYFIDRLIVASPDKAPAAATKLIKAAGDTITAQKNGLETWNQVWTSAEITTKENDKVVTAYSKLVK</sequence>
<name>A0A7K1U218_9BACT</name>
<gene>
    <name evidence="1" type="ORF">GO493_08650</name>
</gene>
<dbReference type="EMBL" id="WRXN01000003">
    <property type="protein sequence ID" value="MVT08326.1"/>
    <property type="molecule type" value="Genomic_DNA"/>
</dbReference>
<dbReference type="RefSeq" id="WP_157305748.1">
    <property type="nucleotide sequence ID" value="NZ_WRXN01000003.1"/>
</dbReference>
<protein>
    <submittedName>
        <fullName evidence="1">Uncharacterized protein</fullName>
    </submittedName>
</protein>
<evidence type="ECO:0000313" key="2">
    <source>
        <dbReference type="Proteomes" id="UP000461730"/>
    </source>
</evidence>
<reference evidence="1 2" key="1">
    <citation type="submission" date="2019-12" db="EMBL/GenBank/DDBJ databases">
        <title>Chitinophaga sp. strain ysch24 (GDMCC 1.1355), whole genome shotgun sequence.</title>
        <authorList>
            <person name="Zhang X."/>
        </authorList>
    </citation>
    <scope>NUCLEOTIDE SEQUENCE [LARGE SCALE GENOMIC DNA]</scope>
    <source>
        <strain evidence="2">ysch24</strain>
    </source>
</reference>
<organism evidence="1 2">
    <name type="scientific">Chitinophaga tropicalis</name>
    <dbReference type="NCBI Taxonomy" id="2683588"/>
    <lineage>
        <taxon>Bacteria</taxon>
        <taxon>Pseudomonadati</taxon>
        <taxon>Bacteroidota</taxon>
        <taxon>Chitinophagia</taxon>
        <taxon>Chitinophagales</taxon>
        <taxon>Chitinophagaceae</taxon>
        <taxon>Chitinophaga</taxon>
    </lineage>
</organism>
<keyword evidence="2" id="KW-1185">Reference proteome</keyword>
<accession>A0A7K1U218</accession>
<evidence type="ECO:0000313" key="1">
    <source>
        <dbReference type="EMBL" id="MVT08326.1"/>
    </source>
</evidence>
<dbReference type="Proteomes" id="UP000461730">
    <property type="component" value="Unassembled WGS sequence"/>
</dbReference>
<dbReference type="AlphaFoldDB" id="A0A7K1U218"/>